<accession>A0A5J4UGG4</accession>
<dbReference type="AlphaFoldDB" id="A0A5J4UGG4"/>
<dbReference type="EMBL" id="SNRW01015924">
    <property type="protein sequence ID" value="KAA6369886.1"/>
    <property type="molecule type" value="Genomic_DNA"/>
</dbReference>
<protein>
    <submittedName>
        <fullName evidence="1">Uncharacterized protein</fullName>
    </submittedName>
</protein>
<reference evidence="1 2" key="1">
    <citation type="submission" date="2019-03" db="EMBL/GenBank/DDBJ databases">
        <title>Single cell metagenomics reveals metabolic interactions within the superorganism composed of flagellate Streblomastix strix and complex community of Bacteroidetes bacteria on its surface.</title>
        <authorList>
            <person name="Treitli S.C."/>
            <person name="Kolisko M."/>
            <person name="Husnik F."/>
            <person name="Keeling P."/>
            <person name="Hampl V."/>
        </authorList>
    </citation>
    <scope>NUCLEOTIDE SEQUENCE [LARGE SCALE GENOMIC DNA]</scope>
    <source>
        <strain evidence="1">ST1C</strain>
    </source>
</reference>
<evidence type="ECO:0000313" key="2">
    <source>
        <dbReference type="Proteomes" id="UP000324800"/>
    </source>
</evidence>
<organism evidence="1 2">
    <name type="scientific">Streblomastix strix</name>
    <dbReference type="NCBI Taxonomy" id="222440"/>
    <lineage>
        <taxon>Eukaryota</taxon>
        <taxon>Metamonada</taxon>
        <taxon>Preaxostyla</taxon>
        <taxon>Oxymonadida</taxon>
        <taxon>Streblomastigidae</taxon>
        <taxon>Streblomastix</taxon>
    </lineage>
</organism>
<evidence type="ECO:0000313" key="1">
    <source>
        <dbReference type="EMBL" id="KAA6369886.1"/>
    </source>
</evidence>
<sequence length="97" mass="10888">MISSIPGQNSNDLDIIYTAVNRLQYYGQYVPDILTQFSTMNYQANPQILWQPRRLTLSPNLIIQLTGALDLYDGLSENAANPIVNNAPSVKFIDLET</sequence>
<gene>
    <name evidence="1" type="ORF">EZS28_034586</name>
</gene>
<dbReference type="Proteomes" id="UP000324800">
    <property type="component" value="Unassembled WGS sequence"/>
</dbReference>
<name>A0A5J4UGG4_9EUKA</name>
<proteinExistence type="predicted"/>
<comment type="caution">
    <text evidence="1">The sequence shown here is derived from an EMBL/GenBank/DDBJ whole genome shotgun (WGS) entry which is preliminary data.</text>
</comment>